<evidence type="ECO:0000313" key="2">
    <source>
        <dbReference type="Proteomes" id="UP001465976"/>
    </source>
</evidence>
<accession>A0ABR3FEC3</accession>
<organism evidence="1 2">
    <name type="scientific">Marasmius crinis-equi</name>
    <dbReference type="NCBI Taxonomy" id="585013"/>
    <lineage>
        <taxon>Eukaryota</taxon>
        <taxon>Fungi</taxon>
        <taxon>Dikarya</taxon>
        <taxon>Basidiomycota</taxon>
        <taxon>Agaricomycotina</taxon>
        <taxon>Agaricomycetes</taxon>
        <taxon>Agaricomycetidae</taxon>
        <taxon>Agaricales</taxon>
        <taxon>Marasmiineae</taxon>
        <taxon>Marasmiaceae</taxon>
        <taxon>Marasmius</taxon>
    </lineage>
</organism>
<dbReference type="InterPro" id="IPR017946">
    <property type="entry name" value="PLC-like_Pdiesterase_TIM-brl"/>
</dbReference>
<evidence type="ECO:0008006" key="3">
    <source>
        <dbReference type="Google" id="ProtNLM"/>
    </source>
</evidence>
<reference evidence="1 2" key="1">
    <citation type="submission" date="2024-02" db="EMBL/GenBank/DDBJ databases">
        <title>A draft genome for the cacao thread blight pathogen Marasmius crinis-equi.</title>
        <authorList>
            <person name="Cohen S.P."/>
            <person name="Baruah I.K."/>
            <person name="Amoako-Attah I."/>
            <person name="Bukari Y."/>
            <person name="Meinhardt L.W."/>
            <person name="Bailey B.A."/>
        </authorList>
    </citation>
    <scope>NUCLEOTIDE SEQUENCE [LARGE SCALE GENOMIC DNA]</scope>
    <source>
        <strain evidence="1 2">GH-76</strain>
    </source>
</reference>
<comment type="caution">
    <text evidence="1">The sequence shown here is derived from an EMBL/GenBank/DDBJ whole genome shotgun (WGS) entry which is preliminary data.</text>
</comment>
<dbReference type="SUPFAM" id="SSF51695">
    <property type="entry name" value="PLC-like phosphodiesterases"/>
    <property type="match status" value="1"/>
</dbReference>
<proteinExistence type="predicted"/>
<protein>
    <recommendedName>
        <fullName evidence="3">CHASE2 domain-containing protein</fullName>
    </recommendedName>
</protein>
<sequence>MVRLREGMDVESVAQEQRPFTYDVHPTPYNDWPTLGEMITTGKRLVVFMDFGADVSQIWETPYDFTNFSFPCSIDRIWDPLPPEEHMYMINHSLNRNWTFLTSPLGLIGVDEPEIIVSDPGDARKTNGVPSYVLLLALGFERSLGIGLAFRSLANVARCAPLAQKRNPSFVLLDFVDQGEAFDAAEILNGFRPYPSPTASPSPSATSNSARAGSTLGWRSGLVSMGSLFAIGAGFGAALVI</sequence>
<dbReference type="EMBL" id="JBAHYK010000484">
    <property type="protein sequence ID" value="KAL0573606.1"/>
    <property type="molecule type" value="Genomic_DNA"/>
</dbReference>
<gene>
    <name evidence="1" type="ORF">V5O48_008353</name>
</gene>
<evidence type="ECO:0000313" key="1">
    <source>
        <dbReference type="EMBL" id="KAL0573606.1"/>
    </source>
</evidence>
<name>A0ABR3FEC3_9AGAR</name>
<keyword evidence="2" id="KW-1185">Reference proteome</keyword>
<dbReference type="Proteomes" id="UP001465976">
    <property type="component" value="Unassembled WGS sequence"/>
</dbReference>
<dbReference type="Pfam" id="PF26146">
    <property type="entry name" value="PI-PLC_X"/>
    <property type="match status" value="1"/>
</dbReference>